<gene>
    <name evidence="2" type="ORF">QE152_g41581</name>
</gene>
<sequence>STSGSEGEPDGEEWTEAKARKRANLKKKRVASAEELPTNGGQPTAVKSPKAGAQSKASLRLSNHRKPALSQKRETKRQTMGDKRWAAYGCQITESRRSVKSARRSGKRWATCQFTESRNVAQRTKNLHLRCRFCKDGGKYPRETKRQTMGDMPIHRKPERRAAHQKSTSTM</sequence>
<organism evidence="2 3">
    <name type="scientific">Popillia japonica</name>
    <name type="common">Japanese beetle</name>
    <dbReference type="NCBI Taxonomy" id="7064"/>
    <lineage>
        <taxon>Eukaryota</taxon>
        <taxon>Metazoa</taxon>
        <taxon>Ecdysozoa</taxon>
        <taxon>Arthropoda</taxon>
        <taxon>Hexapoda</taxon>
        <taxon>Insecta</taxon>
        <taxon>Pterygota</taxon>
        <taxon>Neoptera</taxon>
        <taxon>Endopterygota</taxon>
        <taxon>Coleoptera</taxon>
        <taxon>Polyphaga</taxon>
        <taxon>Scarabaeiformia</taxon>
        <taxon>Scarabaeidae</taxon>
        <taxon>Rutelinae</taxon>
        <taxon>Popillia</taxon>
    </lineage>
</organism>
<comment type="caution">
    <text evidence="2">The sequence shown here is derived from an EMBL/GenBank/DDBJ whole genome shotgun (WGS) entry which is preliminary data.</text>
</comment>
<feature type="region of interest" description="Disordered" evidence="1">
    <location>
        <begin position="1"/>
        <end position="82"/>
    </location>
</feature>
<feature type="compositionally biased region" description="Basic residues" evidence="1">
    <location>
        <begin position="19"/>
        <end position="30"/>
    </location>
</feature>
<evidence type="ECO:0000313" key="2">
    <source>
        <dbReference type="EMBL" id="KAK9659740.1"/>
    </source>
</evidence>
<keyword evidence="3" id="KW-1185">Reference proteome</keyword>
<dbReference type="EMBL" id="JASPKY010005308">
    <property type="protein sequence ID" value="KAK9659740.1"/>
    <property type="molecule type" value="Genomic_DNA"/>
</dbReference>
<reference evidence="2 3" key="1">
    <citation type="journal article" date="2024" name="BMC Genomics">
        <title>De novo assembly and annotation of Popillia japonica's genome with initial clues to its potential as an invasive pest.</title>
        <authorList>
            <person name="Cucini C."/>
            <person name="Boschi S."/>
            <person name="Funari R."/>
            <person name="Cardaioli E."/>
            <person name="Iannotti N."/>
            <person name="Marturano G."/>
            <person name="Paoli F."/>
            <person name="Bruttini M."/>
            <person name="Carapelli A."/>
            <person name="Frati F."/>
            <person name="Nardi F."/>
        </authorList>
    </citation>
    <scope>NUCLEOTIDE SEQUENCE [LARGE SCALE GENOMIC DNA]</scope>
    <source>
        <strain evidence="2">DMR45628</strain>
    </source>
</reference>
<evidence type="ECO:0000313" key="3">
    <source>
        <dbReference type="Proteomes" id="UP001458880"/>
    </source>
</evidence>
<feature type="compositionally biased region" description="Basic and acidic residues" evidence="1">
    <location>
        <begin position="71"/>
        <end position="82"/>
    </location>
</feature>
<accession>A0AAW1G9Z4</accession>
<feature type="compositionally biased region" description="Basic and acidic residues" evidence="1">
    <location>
        <begin position="135"/>
        <end position="162"/>
    </location>
</feature>
<evidence type="ECO:0000256" key="1">
    <source>
        <dbReference type="SAM" id="MobiDB-lite"/>
    </source>
</evidence>
<dbReference type="Proteomes" id="UP001458880">
    <property type="component" value="Unassembled WGS sequence"/>
</dbReference>
<name>A0AAW1G9Z4_POPJA</name>
<protein>
    <submittedName>
        <fullName evidence="2">Uncharacterized protein</fullName>
    </submittedName>
</protein>
<feature type="region of interest" description="Disordered" evidence="1">
    <location>
        <begin position="135"/>
        <end position="171"/>
    </location>
</feature>
<feature type="non-terminal residue" evidence="2">
    <location>
        <position position="1"/>
    </location>
</feature>
<dbReference type="AlphaFoldDB" id="A0AAW1G9Z4"/>
<proteinExistence type="predicted"/>